<dbReference type="EMBL" id="CAJNOR010001850">
    <property type="protein sequence ID" value="CAF1209461.1"/>
    <property type="molecule type" value="Genomic_DNA"/>
</dbReference>
<evidence type="ECO:0000313" key="5">
    <source>
        <dbReference type="Proteomes" id="UP000663852"/>
    </source>
</evidence>
<dbReference type="EMBL" id="CAJNOJ010000032">
    <property type="protein sequence ID" value="CAF0898246.1"/>
    <property type="molecule type" value="Genomic_DNA"/>
</dbReference>
<proteinExistence type="predicted"/>
<feature type="chain" id="PRO_5036223699" description="Secreted protein" evidence="1">
    <location>
        <begin position="27"/>
        <end position="375"/>
    </location>
</feature>
<dbReference type="Proteomes" id="UP000663828">
    <property type="component" value="Unassembled WGS sequence"/>
</dbReference>
<comment type="caution">
    <text evidence="2">The sequence shown here is derived from an EMBL/GenBank/DDBJ whole genome shotgun (WGS) entry which is preliminary data.</text>
</comment>
<name>A0A813ZE93_ADIRI</name>
<dbReference type="Proteomes" id="UP000663852">
    <property type="component" value="Unassembled WGS sequence"/>
</dbReference>
<sequence length="375" mass="39744">MISFSRNMHSQLVIVLLVGLAASSYALDLSHADKRSPIDEPRLFSFLTDFYATVVYPPLNHVVTNLALLGAQVLAGISENGIPAPGGRTLHLSDAQLRGFFDDLWNNALRPQLESTLSSVSLMAAQVLAGLGTNGVNLGKRDLTEAEMRGFLDSLTDAFSNVFTNVLQKPLENALSSGALMLAQVLAGMGTNGVNLGKRDLTEAEMRGFLDSLTDAFSNVFTNVLQKPLENALSSGALMLAQVLAGMGTNGVSLGKRDLSELAGRADELRGFFDSLGQGLLNGLQSVWTNVLQNPLEQALQSSALMAAQVLAGLGTNGVNLGKREARGVFSDLFAHATNLVQTQVKPIVENALSNTAIHLAGVLANFSQNGIGRR</sequence>
<keyword evidence="4" id="KW-1185">Reference proteome</keyword>
<gene>
    <name evidence="2" type="ORF">EDS130_LOCUS9647</name>
    <name evidence="3" type="ORF">XAT740_LOCUS24111</name>
</gene>
<evidence type="ECO:0000313" key="4">
    <source>
        <dbReference type="Proteomes" id="UP000663828"/>
    </source>
</evidence>
<feature type="signal peptide" evidence="1">
    <location>
        <begin position="1"/>
        <end position="26"/>
    </location>
</feature>
<keyword evidence="1" id="KW-0732">Signal</keyword>
<evidence type="ECO:0008006" key="6">
    <source>
        <dbReference type="Google" id="ProtNLM"/>
    </source>
</evidence>
<evidence type="ECO:0000313" key="3">
    <source>
        <dbReference type="EMBL" id="CAF1209461.1"/>
    </source>
</evidence>
<dbReference type="AlphaFoldDB" id="A0A813ZE93"/>
<organism evidence="2 5">
    <name type="scientific">Adineta ricciae</name>
    <name type="common">Rotifer</name>
    <dbReference type="NCBI Taxonomy" id="249248"/>
    <lineage>
        <taxon>Eukaryota</taxon>
        <taxon>Metazoa</taxon>
        <taxon>Spiralia</taxon>
        <taxon>Gnathifera</taxon>
        <taxon>Rotifera</taxon>
        <taxon>Eurotatoria</taxon>
        <taxon>Bdelloidea</taxon>
        <taxon>Adinetida</taxon>
        <taxon>Adinetidae</taxon>
        <taxon>Adineta</taxon>
    </lineage>
</organism>
<reference evidence="2" key="1">
    <citation type="submission" date="2021-02" db="EMBL/GenBank/DDBJ databases">
        <authorList>
            <person name="Nowell W R."/>
        </authorList>
    </citation>
    <scope>NUCLEOTIDE SEQUENCE</scope>
</reference>
<protein>
    <recommendedName>
        <fullName evidence="6">Secreted protein</fullName>
    </recommendedName>
</protein>
<evidence type="ECO:0000313" key="2">
    <source>
        <dbReference type="EMBL" id="CAF0898246.1"/>
    </source>
</evidence>
<evidence type="ECO:0000256" key="1">
    <source>
        <dbReference type="SAM" id="SignalP"/>
    </source>
</evidence>
<dbReference type="OrthoDB" id="10041756at2759"/>
<accession>A0A813ZE93</accession>